<dbReference type="PANTHER" id="PTHR30121">
    <property type="entry name" value="UNCHARACTERIZED PROTEIN YJGR-RELATED"/>
    <property type="match status" value="1"/>
</dbReference>
<comment type="caution">
    <text evidence="3">The sequence shown here is derived from an EMBL/GenBank/DDBJ whole genome shotgun (WGS) entry which is preliminary data.</text>
</comment>
<dbReference type="Gene3D" id="3.40.50.300">
    <property type="entry name" value="P-loop containing nucleotide triphosphate hydrolases"/>
    <property type="match status" value="2"/>
</dbReference>
<evidence type="ECO:0000259" key="1">
    <source>
        <dbReference type="Pfam" id="PF10412"/>
    </source>
</evidence>
<dbReference type="InterPro" id="IPR058441">
    <property type="entry name" value="DUF8128"/>
</dbReference>
<dbReference type="Pfam" id="PF10412">
    <property type="entry name" value="TrwB_AAD_bind"/>
    <property type="match status" value="1"/>
</dbReference>
<dbReference type="EMBL" id="MFZO01000036">
    <property type="protein sequence ID" value="OGK24288.1"/>
    <property type="molecule type" value="Genomic_DNA"/>
</dbReference>
<dbReference type="AlphaFoldDB" id="A0A1F7GZG7"/>
<dbReference type="InterPro" id="IPR027417">
    <property type="entry name" value="P-loop_NTPase"/>
</dbReference>
<organism evidence="3 4">
    <name type="scientific">Candidatus Roizmanbacteria bacterium RIFCSPHIGHO2_02_FULL_38_11</name>
    <dbReference type="NCBI Taxonomy" id="1802039"/>
    <lineage>
        <taxon>Bacteria</taxon>
        <taxon>Candidatus Roizmaniibacteriota</taxon>
    </lineage>
</organism>
<accession>A0A1F7GZG7</accession>
<dbReference type="InterPro" id="IPR019476">
    <property type="entry name" value="T4SS_TraD_DNA-bd"/>
</dbReference>
<evidence type="ECO:0000313" key="4">
    <source>
        <dbReference type="Proteomes" id="UP000177913"/>
    </source>
</evidence>
<feature type="domain" description="DUF8128" evidence="2">
    <location>
        <begin position="7"/>
        <end position="174"/>
    </location>
</feature>
<evidence type="ECO:0000259" key="2">
    <source>
        <dbReference type="Pfam" id="PF26449"/>
    </source>
</evidence>
<feature type="domain" description="Type IV secretion system coupling protein TraD DNA-binding" evidence="1">
    <location>
        <begin position="360"/>
        <end position="651"/>
    </location>
</feature>
<dbReference type="Pfam" id="PF26449">
    <property type="entry name" value="DUF8128"/>
    <property type="match status" value="1"/>
</dbReference>
<dbReference type="SUPFAM" id="SSF52540">
    <property type="entry name" value="P-loop containing nucleoside triphosphate hydrolases"/>
    <property type="match status" value="1"/>
</dbReference>
<dbReference type="Proteomes" id="UP000177913">
    <property type="component" value="Unassembled WGS sequence"/>
</dbReference>
<name>A0A1F7GZG7_9BACT</name>
<proteinExistence type="predicted"/>
<sequence>MNNLSFLQVRNPKDDETPIEAATQIFASILPHPYIPLWKRLFIKPKTYAFEIYLLGQTIYFYVAAPKENETLIQSLVTSSFPKSAVKKTSDPMEIIFKSKYLSAGEVALNSYPYLPIKTYFDFKDIDPLSSIIGFLSRQDSNIRMAVQILISPAAFAWQDMAVAAARHQVYDEAAAKYTRSPQQLLMMRKASFQGGKALVRLVAGSNSSTPLLSYLQNLAGTFGSFSLGDGNQFVFRRHLLFKKFLLKQIRLRKTHYFERKYQVLNAQELATLWHPSGYLLAGIKNIAWGKTLLGEPPENLPVAPQISVIASGAKQSPQRDRHVANAPRDDIAKKRDVNFFAKTEFKNKDTIFGIKTPDRRKHVYIIGKTGAGKSTLIANMAIDDIRKDRGIGIIDPHGDLSDLILDFIPKRRMNDVVYLEPFDTERPFSLNVLEVRNKQQKDLVASGIVSIFNKIYKESWGPRLEYILRNVILTLLESPGTTLVDILPLLSHKEYRKKVVGKLEDPVLKNFWEKEFERMPDRLRAEAISPIQNKVGQFVTSKMIRNILGKAKSSIDLESIMNDGKILILNLSQGKLGEDSAALLGAMIITQIQLAAMNRSFVKEEERRDFFLYVDEFQNFATTSFVKILSEARKYRLALTLANQYIEQLELEVQKAIFGNVGSLISFVVGARDAHLLTFEFAEIYSENELVSLGKYETVIKLSIDGMTSAPFPATTLPLPALKNENKEKIIRLSKERYGRKV</sequence>
<dbReference type="InterPro" id="IPR051162">
    <property type="entry name" value="T4SS_component"/>
</dbReference>
<protein>
    <submittedName>
        <fullName evidence="3">Uncharacterized protein</fullName>
    </submittedName>
</protein>
<gene>
    <name evidence="3" type="ORF">A3C25_02585</name>
</gene>
<evidence type="ECO:0000313" key="3">
    <source>
        <dbReference type="EMBL" id="OGK24288.1"/>
    </source>
</evidence>
<reference evidence="3 4" key="1">
    <citation type="journal article" date="2016" name="Nat. Commun.">
        <title>Thousands of microbial genomes shed light on interconnected biogeochemical processes in an aquifer system.</title>
        <authorList>
            <person name="Anantharaman K."/>
            <person name="Brown C.T."/>
            <person name="Hug L.A."/>
            <person name="Sharon I."/>
            <person name="Castelle C.J."/>
            <person name="Probst A.J."/>
            <person name="Thomas B.C."/>
            <person name="Singh A."/>
            <person name="Wilkins M.J."/>
            <person name="Karaoz U."/>
            <person name="Brodie E.L."/>
            <person name="Williams K.H."/>
            <person name="Hubbard S.S."/>
            <person name="Banfield J.F."/>
        </authorList>
    </citation>
    <scope>NUCLEOTIDE SEQUENCE [LARGE SCALE GENOMIC DNA]</scope>
</reference>
<dbReference type="PANTHER" id="PTHR30121:SF11">
    <property type="entry name" value="AAA+ ATPASE DOMAIN-CONTAINING PROTEIN"/>
    <property type="match status" value="1"/>
</dbReference>
<dbReference type="CDD" id="cd01127">
    <property type="entry name" value="TrwB_TraG_TraD_VirD4"/>
    <property type="match status" value="1"/>
</dbReference>